<keyword evidence="2" id="KW-1185">Reference proteome</keyword>
<sequence>MESIAFKDAYSSYFTNNTDNFDNWRIGLSNAFAVIRIELYEYCEKNGVVTTIPPQVSADPTLYQSVLRLLDNAIKTAIINSSEPEMQDV</sequence>
<evidence type="ECO:0000313" key="2">
    <source>
        <dbReference type="Proteomes" id="UP000750334"/>
    </source>
</evidence>
<proteinExistence type="predicted"/>
<dbReference type="EMBL" id="PUHR01000318">
    <property type="protein sequence ID" value="KAG0654849.1"/>
    <property type="molecule type" value="Genomic_DNA"/>
</dbReference>
<organism evidence="1 2">
    <name type="scientific">Maudiozyma exigua</name>
    <name type="common">Yeast</name>
    <name type="synonym">Kazachstania exigua</name>
    <dbReference type="NCBI Taxonomy" id="34358"/>
    <lineage>
        <taxon>Eukaryota</taxon>
        <taxon>Fungi</taxon>
        <taxon>Dikarya</taxon>
        <taxon>Ascomycota</taxon>
        <taxon>Saccharomycotina</taxon>
        <taxon>Saccharomycetes</taxon>
        <taxon>Saccharomycetales</taxon>
        <taxon>Saccharomycetaceae</taxon>
        <taxon>Maudiozyma</taxon>
    </lineage>
</organism>
<evidence type="ECO:0000313" key="1">
    <source>
        <dbReference type="EMBL" id="KAG0654849.1"/>
    </source>
</evidence>
<reference evidence="1 2" key="1">
    <citation type="submission" date="2020-11" db="EMBL/GenBank/DDBJ databases">
        <title>Kefir isolates.</title>
        <authorList>
            <person name="Marcisauskas S."/>
            <person name="Kim Y."/>
            <person name="Blasche S."/>
        </authorList>
    </citation>
    <scope>NUCLEOTIDE SEQUENCE [LARGE SCALE GENOMIC DNA]</scope>
    <source>
        <strain evidence="1 2">OG2</strain>
    </source>
</reference>
<protein>
    <submittedName>
        <fullName evidence="1">Uncharacterized protein</fullName>
    </submittedName>
</protein>
<dbReference type="InterPro" id="IPR035179">
    <property type="entry name" value="DUF5314"/>
</dbReference>
<gene>
    <name evidence="1" type="ORF">C6P45_003225</name>
</gene>
<feature type="non-terminal residue" evidence="1">
    <location>
        <position position="1"/>
    </location>
</feature>
<comment type="caution">
    <text evidence="1">The sequence shown here is derived from an EMBL/GenBank/DDBJ whole genome shotgun (WGS) entry which is preliminary data.</text>
</comment>
<accession>A0A9P7B2G2</accession>
<dbReference type="OrthoDB" id="2663223at2759"/>
<dbReference type="Pfam" id="PF17241">
    <property type="entry name" value="Retrotran_gag_4"/>
    <property type="match status" value="1"/>
</dbReference>
<name>A0A9P7B2G2_MAUEX</name>
<dbReference type="AlphaFoldDB" id="A0A9P7B2G2"/>
<dbReference type="Proteomes" id="UP000750334">
    <property type="component" value="Unassembled WGS sequence"/>
</dbReference>